<comment type="caution">
    <text evidence="1">The sequence shown here is derived from an EMBL/GenBank/DDBJ whole genome shotgun (WGS) entry which is preliminary data.</text>
</comment>
<dbReference type="EMBL" id="WQKZ01000003">
    <property type="protein sequence ID" value="MVN77719.1"/>
    <property type="molecule type" value="Genomic_DNA"/>
</dbReference>
<organism evidence="1 2">
    <name type="scientific">Hymenobacter ginkgonis</name>
    <dbReference type="NCBI Taxonomy" id="2682976"/>
    <lineage>
        <taxon>Bacteria</taxon>
        <taxon>Pseudomonadati</taxon>
        <taxon>Bacteroidota</taxon>
        <taxon>Cytophagia</taxon>
        <taxon>Cytophagales</taxon>
        <taxon>Hymenobacteraceae</taxon>
        <taxon>Hymenobacter</taxon>
    </lineage>
</organism>
<keyword evidence="2" id="KW-1185">Reference proteome</keyword>
<reference evidence="1 2" key="1">
    <citation type="submission" date="2019-12" db="EMBL/GenBank/DDBJ databases">
        <title>Hymenobacter sp. HMF4947 Genome sequencing and assembly.</title>
        <authorList>
            <person name="Kang H."/>
            <person name="Cha I."/>
            <person name="Kim H."/>
            <person name="Joh K."/>
        </authorList>
    </citation>
    <scope>NUCLEOTIDE SEQUENCE [LARGE SCALE GENOMIC DNA]</scope>
    <source>
        <strain evidence="1 2">HMF4947</strain>
    </source>
</reference>
<protein>
    <submittedName>
        <fullName evidence="1">Uncharacterized protein</fullName>
    </submittedName>
</protein>
<gene>
    <name evidence="1" type="ORF">GO988_15405</name>
</gene>
<evidence type="ECO:0000313" key="1">
    <source>
        <dbReference type="EMBL" id="MVN77719.1"/>
    </source>
</evidence>
<evidence type="ECO:0000313" key="2">
    <source>
        <dbReference type="Proteomes" id="UP000441336"/>
    </source>
</evidence>
<name>A0A7K1TH48_9BACT</name>
<accession>A0A7K1TH48</accession>
<sequence>MPENSLTVSCTPERQALLQGLAQQAAAWWRKRLEGHGYLSDFDNGDHSRAGETAQLMASMAALRTPRPEPSRLEGFEQLLRELVVTRLWREPVPARAYSLVLSVDYGPEGLLREVAQEAGVTGFPWKTTMWVCWAADPAQCYVEVRAGYGRPTERLPAVGGE</sequence>
<proteinExistence type="predicted"/>
<dbReference type="RefSeq" id="WP_157567000.1">
    <property type="nucleotide sequence ID" value="NZ_WQKZ01000003.1"/>
</dbReference>
<dbReference type="AlphaFoldDB" id="A0A7K1TH48"/>
<dbReference type="Proteomes" id="UP000441336">
    <property type="component" value="Unassembled WGS sequence"/>
</dbReference>